<dbReference type="OrthoDB" id="206796at2759"/>
<dbReference type="OMA" id="VQDIQKH"/>
<sequence length="261" mass="29609">MFVSEQRAYIKSELVRTNRKHDFHVRQRFSWDCGLACAEMVLRARRVHAGIDARTLRSIVQTTSVWTIDVAYLLAALGLKLKYYTLQAGVRQEYRKQPFYMEHLDADSERVQALFDAAAKNGVRVEERAVSLEWFKSSIALGRILIVLVDKRFLTCQICSKSAQSLASSAVERLYPGFLGHYIMVYGYDQELDSFWIKDPATSKKSCLIRARVLESARRAFGTDEDVLCIADYTGSPCVSLLPFGIELQEESALNVAEVMS</sequence>
<organism evidence="1 2">
    <name type="scientific">Porphyridium purpureum</name>
    <name type="common">Red alga</name>
    <name type="synonym">Porphyridium cruentum</name>
    <dbReference type="NCBI Taxonomy" id="35688"/>
    <lineage>
        <taxon>Eukaryota</taxon>
        <taxon>Rhodophyta</taxon>
        <taxon>Bangiophyceae</taxon>
        <taxon>Porphyridiales</taxon>
        <taxon>Porphyridiaceae</taxon>
        <taxon>Porphyridium</taxon>
    </lineage>
</organism>
<dbReference type="PANTHER" id="PTHR31400:SF1">
    <property type="entry name" value="PROTEIN GUCD1"/>
    <property type="match status" value="1"/>
</dbReference>
<reference evidence="2" key="1">
    <citation type="journal article" date="2019" name="Nat. Commun.">
        <title>Expansion of phycobilisome linker gene families in mesophilic red algae.</title>
        <authorList>
            <person name="Lee J."/>
            <person name="Kim D."/>
            <person name="Bhattacharya D."/>
            <person name="Yoon H.S."/>
        </authorList>
    </citation>
    <scope>NUCLEOTIDE SEQUENCE [LARGE SCALE GENOMIC DNA]</scope>
    <source>
        <strain evidence="2">CCMP 1328</strain>
    </source>
</reference>
<evidence type="ECO:0000313" key="2">
    <source>
        <dbReference type="Proteomes" id="UP000324585"/>
    </source>
</evidence>
<accession>A0A5J4ZAA8</accession>
<dbReference type="Proteomes" id="UP000324585">
    <property type="component" value="Unassembled WGS sequence"/>
</dbReference>
<dbReference type="InterPro" id="IPR018616">
    <property type="entry name" value="GUCD1"/>
</dbReference>
<gene>
    <name evidence="1" type="ORF">FVE85_7645</name>
</gene>
<dbReference type="AlphaFoldDB" id="A0A5J4ZAA8"/>
<dbReference type="Pfam" id="PF09778">
    <property type="entry name" value="Guanylate_cyc_2"/>
    <property type="match status" value="1"/>
</dbReference>
<protein>
    <submittedName>
        <fullName evidence="1">Protein GUCD1</fullName>
    </submittedName>
</protein>
<dbReference type="PANTHER" id="PTHR31400">
    <property type="entry name" value="GUANYLYL CYCLASE DOMAIN CONTAINING PROTEIN 1 GUCD1"/>
    <property type="match status" value="1"/>
</dbReference>
<comment type="caution">
    <text evidence="1">The sequence shown here is derived from an EMBL/GenBank/DDBJ whole genome shotgun (WGS) entry which is preliminary data.</text>
</comment>
<dbReference type="EMBL" id="VRMN01000001">
    <property type="protein sequence ID" value="KAA8500060.1"/>
    <property type="molecule type" value="Genomic_DNA"/>
</dbReference>
<keyword evidence="2" id="KW-1185">Reference proteome</keyword>
<name>A0A5J4ZAA8_PORPP</name>
<proteinExistence type="predicted"/>
<evidence type="ECO:0000313" key="1">
    <source>
        <dbReference type="EMBL" id="KAA8500060.1"/>
    </source>
</evidence>